<dbReference type="RefSeq" id="WP_179583539.1">
    <property type="nucleotide sequence ID" value="NZ_JACBYR010000001.1"/>
</dbReference>
<dbReference type="Proteomes" id="UP000542125">
    <property type="component" value="Unassembled WGS sequence"/>
</dbReference>
<feature type="domain" description="Chalcone isomerase" evidence="1">
    <location>
        <begin position="81"/>
        <end position="169"/>
    </location>
</feature>
<accession>A0A7Y9LLR4</accession>
<keyword evidence="3" id="KW-1185">Reference proteome</keyword>
<dbReference type="InterPro" id="IPR016087">
    <property type="entry name" value="Chalcone_isomerase"/>
</dbReference>
<evidence type="ECO:0000313" key="3">
    <source>
        <dbReference type="Proteomes" id="UP000542125"/>
    </source>
</evidence>
<comment type="caution">
    <text evidence="2">The sequence shown here is derived from an EMBL/GenBank/DDBJ whole genome shotgun (WGS) entry which is preliminary data.</text>
</comment>
<gene>
    <name evidence="2" type="ORF">FHW18_000766</name>
</gene>
<reference evidence="2 3" key="1">
    <citation type="submission" date="2020-07" db="EMBL/GenBank/DDBJ databases">
        <title>Genomic Encyclopedia of Type Strains, Phase IV (KMG-V): Genome sequencing to study the core and pangenomes of soil and plant-associated prokaryotes.</title>
        <authorList>
            <person name="Whitman W."/>
        </authorList>
    </citation>
    <scope>NUCLEOTIDE SEQUENCE [LARGE SCALE GENOMIC DNA]</scope>
    <source>
        <strain evidence="2 3">SAS40</strain>
    </source>
</reference>
<dbReference type="EMBL" id="JACBYR010000001">
    <property type="protein sequence ID" value="NYE81495.1"/>
    <property type="molecule type" value="Genomic_DNA"/>
</dbReference>
<proteinExistence type="predicted"/>
<dbReference type="Pfam" id="PF16036">
    <property type="entry name" value="Chalcone_3"/>
    <property type="match status" value="1"/>
</dbReference>
<evidence type="ECO:0000313" key="2">
    <source>
        <dbReference type="EMBL" id="NYE81495.1"/>
    </source>
</evidence>
<organism evidence="2 3">
    <name type="scientific">Pigmentiphaga litoralis</name>
    <dbReference type="NCBI Taxonomy" id="516702"/>
    <lineage>
        <taxon>Bacteria</taxon>
        <taxon>Pseudomonadati</taxon>
        <taxon>Pseudomonadota</taxon>
        <taxon>Betaproteobacteria</taxon>
        <taxon>Burkholderiales</taxon>
        <taxon>Alcaligenaceae</taxon>
        <taxon>Pigmentiphaga</taxon>
    </lineage>
</organism>
<protein>
    <recommendedName>
        <fullName evidence="1">Chalcone isomerase domain-containing protein</fullName>
    </recommendedName>
</protein>
<evidence type="ECO:0000259" key="1">
    <source>
        <dbReference type="Pfam" id="PF16036"/>
    </source>
</evidence>
<dbReference type="AlphaFoldDB" id="A0A7Y9LLR4"/>
<sequence>MIAVWGRAHAVAPATLPLPANVQACFDTPRLSGACRHTHWGYYIYDAWLWTGSQGIDTATLAQPFALALRFAREFSGPHLARRLVEEIGAIGRGTDSQRAEWLRWLSAALPDIEPGDVVIGVYRPGAGLCLVLNGEPQASSHDAVLAKSLFSVWLSAQTRAPHVRAALLERNPSN</sequence>
<name>A0A7Y9LLR4_9BURK</name>